<dbReference type="AlphaFoldDB" id="A0A7G9SML8"/>
<dbReference type="RefSeq" id="WP_187551616.1">
    <property type="nucleotide sequence ID" value="NZ_BMZL01000002.1"/>
</dbReference>
<dbReference type="FunFam" id="3.40.50.720:FF:000084">
    <property type="entry name" value="Short-chain dehydrogenase reductase"/>
    <property type="match status" value="1"/>
</dbReference>
<dbReference type="InterPro" id="IPR036291">
    <property type="entry name" value="NAD(P)-bd_dom_sf"/>
</dbReference>
<dbReference type="GO" id="GO:0016491">
    <property type="term" value="F:oxidoreductase activity"/>
    <property type="evidence" value="ECO:0007669"/>
    <property type="project" value="UniProtKB-KW"/>
</dbReference>
<keyword evidence="3" id="KW-0560">Oxidoreductase</keyword>
<organism evidence="5 6">
    <name type="scientific">Thermomonas carbonis</name>
    <dbReference type="NCBI Taxonomy" id="1463158"/>
    <lineage>
        <taxon>Bacteria</taxon>
        <taxon>Pseudomonadati</taxon>
        <taxon>Pseudomonadota</taxon>
        <taxon>Gammaproteobacteria</taxon>
        <taxon>Lysobacterales</taxon>
        <taxon>Lysobacteraceae</taxon>
        <taxon>Thermomonas</taxon>
    </lineage>
</organism>
<dbReference type="Gene3D" id="3.40.50.720">
    <property type="entry name" value="NAD(P)-binding Rossmann-like Domain"/>
    <property type="match status" value="1"/>
</dbReference>
<dbReference type="PRINTS" id="PR00080">
    <property type="entry name" value="SDRFAMILY"/>
</dbReference>
<keyword evidence="6" id="KW-1185">Reference proteome</keyword>
<evidence type="ECO:0000256" key="2">
    <source>
        <dbReference type="ARBA" id="ARBA00022857"/>
    </source>
</evidence>
<feature type="domain" description="Ketoreductase" evidence="4">
    <location>
        <begin position="13"/>
        <end position="197"/>
    </location>
</feature>
<dbReference type="SMART" id="SM00822">
    <property type="entry name" value="PKS_KR"/>
    <property type="match status" value="1"/>
</dbReference>
<dbReference type="InterPro" id="IPR057326">
    <property type="entry name" value="KR_dom"/>
</dbReference>
<protein>
    <submittedName>
        <fullName evidence="5">SDR family oxidoreductase</fullName>
    </submittedName>
</protein>
<dbReference type="EMBL" id="CP060719">
    <property type="protein sequence ID" value="QNN69093.1"/>
    <property type="molecule type" value="Genomic_DNA"/>
</dbReference>
<dbReference type="SUPFAM" id="SSF51735">
    <property type="entry name" value="NAD(P)-binding Rossmann-fold domains"/>
    <property type="match status" value="1"/>
</dbReference>
<keyword evidence="2" id="KW-0521">NADP</keyword>
<evidence type="ECO:0000256" key="1">
    <source>
        <dbReference type="ARBA" id="ARBA00006484"/>
    </source>
</evidence>
<evidence type="ECO:0000259" key="4">
    <source>
        <dbReference type="SMART" id="SM00822"/>
    </source>
</evidence>
<dbReference type="InterPro" id="IPR052178">
    <property type="entry name" value="Sec_Metab_Biosynth_SDR"/>
</dbReference>
<name>A0A7G9SML8_9GAMM</name>
<dbReference type="InterPro" id="IPR020904">
    <property type="entry name" value="Sc_DH/Rdtase_CS"/>
</dbReference>
<dbReference type="NCBIfam" id="NF006070">
    <property type="entry name" value="PRK08213.1"/>
    <property type="match status" value="1"/>
</dbReference>
<dbReference type="Pfam" id="PF13561">
    <property type="entry name" value="adh_short_C2"/>
    <property type="match status" value="1"/>
</dbReference>
<dbReference type="Proteomes" id="UP000515804">
    <property type="component" value="Chromosome"/>
</dbReference>
<reference evidence="5 6" key="1">
    <citation type="submission" date="2020-08" db="EMBL/GenBank/DDBJ databases">
        <title>Genome sequence of Thermomonas carbonis KCTC 42013T.</title>
        <authorList>
            <person name="Hyun D.-W."/>
            <person name="Bae J.-W."/>
        </authorList>
    </citation>
    <scope>NUCLEOTIDE SEQUENCE [LARGE SCALE GENOMIC DNA]</scope>
    <source>
        <strain evidence="5 6">KCTC 42013</strain>
    </source>
</reference>
<evidence type="ECO:0000256" key="3">
    <source>
        <dbReference type="ARBA" id="ARBA00023002"/>
    </source>
</evidence>
<dbReference type="KEGG" id="tcn:H9L16_10270"/>
<dbReference type="PROSITE" id="PS00061">
    <property type="entry name" value="ADH_SHORT"/>
    <property type="match status" value="1"/>
</dbReference>
<dbReference type="PANTHER" id="PTHR43618:SF8">
    <property type="entry name" value="7ALPHA-HYDROXYSTEROID DEHYDROGENASE"/>
    <property type="match status" value="1"/>
</dbReference>
<accession>A0A7G9SML8</accession>
<dbReference type="PRINTS" id="PR00081">
    <property type="entry name" value="GDHRDH"/>
</dbReference>
<dbReference type="NCBIfam" id="NF005559">
    <property type="entry name" value="PRK07231.1"/>
    <property type="match status" value="1"/>
</dbReference>
<comment type="similarity">
    <text evidence="1">Belongs to the short-chain dehydrogenases/reductases (SDR) family.</text>
</comment>
<gene>
    <name evidence="5" type="ORF">H9L16_10270</name>
</gene>
<dbReference type="PANTHER" id="PTHR43618">
    <property type="entry name" value="7-ALPHA-HYDROXYSTEROID DEHYDROGENASE"/>
    <property type="match status" value="1"/>
</dbReference>
<evidence type="ECO:0000313" key="6">
    <source>
        <dbReference type="Proteomes" id="UP000515804"/>
    </source>
</evidence>
<evidence type="ECO:0000313" key="5">
    <source>
        <dbReference type="EMBL" id="QNN69093.1"/>
    </source>
</evidence>
<dbReference type="InterPro" id="IPR002347">
    <property type="entry name" value="SDR_fam"/>
</dbReference>
<proteinExistence type="inferred from homology"/>
<sequence>MQGNKTLFDLDGKVALVTGGSRGLGLQIAEALGDYGATIAISARKQHELDAALEHLRARGIRAEAFAADASKPEALTQLVDSVLAAFGQVDILVNNAGASWGAPAEDYPLEAWDKVFDLNVRGLFALSQQVAKRSMLPRSGGRIINVASVAGLRGNAGGLLKTAAYNASKGAVVNLTRALAAEWGGRGITVNAIAPGFFPSKMSQGVIAAVGEEALMGNAPLRRLGGDEDLKGAALLFASDAGQHITGQVLAVDGGYTAV</sequence>